<dbReference type="InterPro" id="IPR043151">
    <property type="entry name" value="BAH_sf"/>
</dbReference>
<reference evidence="2" key="1">
    <citation type="submission" date="2019-03" db="EMBL/GenBank/DDBJ databases">
        <authorList>
            <person name="Mank J."/>
            <person name="Almeida P."/>
        </authorList>
    </citation>
    <scope>NUCLEOTIDE SEQUENCE</scope>
    <source>
        <strain evidence="2">78183</strain>
    </source>
</reference>
<dbReference type="PANTHER" id="PTHR31917">
    <property type="entry name" value="AGENET DOMAIN-CONTAINING PROTEIN-RELATED"/>
    <property type="match status" value="1"/>
</dbReference>
<dbReference type="InterPro" id="IPR008395">
    <property type="entry name" value="Agenet-like_dom"/>
</dbReference>
<dbReference type="PROSITE" id="PS51038">
    <property type="entry name" value="BAH"/>
    <property type="match status" value="1"/>
</dbReference>
<protein>
    <recommendedName>
        <fullName evidence="1">BAH domain-containing protein</fullName>
    </recommendedName>
</protein>
<accession>A0A6N2NAZ3</accession>
<evidence type="ECO:0000313" key="2">
    <source>
        <dbReference type="EMBL" id="VFU63956.1"/>
    </source>
</evidence>
<organism evidence="2">
    <name type="scientific">Salix viminalis</name>
    <name type="common">Common osier</name>
    <name type="synonym">Basket willow</name>
    <dbReference type="NCBI Taxonomy" id="40686"/>
    <lineage>
        <taxon>Eukaryota</taxon>
        <taxon>Viridiplantae</taxon>
        <taxon>Streptophyta</taxon>
        <taxon>Embryophyta</taxon>
        <taxon>Tracheophyta</taxon>
        <taxon>Spermatophyta</taxon>
        <taxon>Magnoliopsida</taxon>
        <taxon>eudicotyledons</taxon>
        <taxon>Gunneridae</taxon>
        <taxon>Pentapetalae</taxon>
        <taxon>rosids</taxon>
        <taxon>fabids</taxon>
        <taxon>Malpighiales</taxon>
        <taxon>Salicaceae</taxon>
        <taxon>Saliceae</taxon>
        <taxon>Salix</taxon>
    </lineage>
</organism>
<feature type="domain" description="BAH" evidence="1">
    <location>
        <begin position="154"/>
        <end position="273"/>
    </location>
</feature>
<name>A0A6N2NAZ3_SALVM</name>
<dbReference type="SMART" id="SM00439">
    <property type="entry name" value="BAH"/>
    <property type="match status" value="1"/>
</dbReference>
<dbReference type="InterPro" id="IPR014002">
    <property type="entry name" value="Agenet_dom_plant"/>
</dbReference>
<gene>
    <name evidence="2" type="ORF">SVIM_LOCUS488751</name>
</gene>
<dbReference type="PANTHER" id="PTHR31917:SF101">
    <property type="entry name" value="OS07G0607300 PROTEIN"/>
    <property type="match status" value="1"/>
</dbReference>
<sequence length="675" mass="74886">MTGSGHCFVEWKEQFISQERGNRVVHYFLKDSAGESIIAVVGTERSVRHMFYVVAEEFVQVYGAENSIHAGFKWRSRREVVDWLTSMLSKQHIQGDGSKTLQGVESVNGLGGQHIQGCLSKSLSGHDSDIVWSGIAWTCGKQLKHYPAFCRNATTITIQSFVFVMAKGQNHYLAYLEDMYEDKRGQKKVKVRWFHHSEEVKGVVPLRNAHPQEVFITPYSQVISAECVDGHAIVLTREHYEECFAAFPDALSTKIHLCFRQFRSKKVKPFDLSKLRGYFDQPILSCLNSKAFLGAGRISCGLTEEDEVLNPIENIKLGAKRTRSGSVPEALVTGHSGVGVSGSQIMAFDSSCLNLRYRSVRQDVASPQVRRLSTNGIAIYLRLIKRLSCCVKIVVYGVAGSGVSRKQIKIQYDDVQDEDEYGNLEEWVPAFKLAVADKLGMRRLGRPTMRPAPPPNEQTDPALEVGSAVDAWWSDGWWEGVVTKIDNNGSDVLQVYFPGEKLFLDIHKKDVRISRDWVGNQWIDIQAKPDVLSAISATTSPETKTSISVMINKDLVSDLGAMSCVEVRSSAKPDTIEERKPEFALLSGSDSHLEAMACVDCVMPPTPGSIHNEDGCEDIIISHGKGEVASDDEVQGNSEVEIAGDVNDSAERLDVEVLDTSEKNSKATELMEVMA</sequence>
<dbReference type="Pfam" id="PF01426">
    <property type="entry name" value="BAH"/>
    <property type="match status" value="1"/>
</dbReference>
<dbReference type="EMBL" id="CAADRP010002240">
    <property type="protein sequence ID" value="VFU63956.1"/>
    <property type="molecule type" value="Genomic_DNA"/>
</dbReference>
<dbReference type="GO" id="GO:0003682">
    <property type="term" value="F:chromatin binding"/>
    <property type="evidence" value="ECO:0007669"/>
    <property type="project" value="InterPro"/>
</dbReference>
<dbReference type="AlphaFoldDB" id="A0A6N2NAZ3"/>
<proteinExistence type="predicted"/>
<dbReference type="Gene3D" id="2.30.30.490">
    <property type="match status" value="1"/>
</dbReference>
<dbReference type="InterPro" id="IPR001025">
    <property type="entry name" value="BAH_dom"/>
</dbReference>
<evidence type="ECO:0000259" key="1">
    <source>
        <dbReference type="PROSITE" id="PS51038"/>
    </source>
</evidence>
<dbReference type="SMART" id="SM00743">
    <property type="entry name" value="Agenet"/>
    <property type="match status" value="1"/>
</dbReference>
<dbReference type="Pfam" id="PF05641">
    <property type="entry name" value="Agenet"/>
    <property type="match status" value="1"/>
</dbReference>